<gene>
    <name evidence="1" type="ORF">EVAR_64607_1</name>
</gene>
<proteinExistence type="predicted"/>
<dbReference type="Proteomes" id="UP000299102">
    <property type="component" value="Unassembled WGS sequence"/>
</dbReference>
<protein>
    <submittedName>
        <fullName evidence="1">Uncharacterized protein</fullName>
    </submittedName>
</protein>
<accession>A0A4C1ZD75</accession>
<dbReference type="EMBL" id="BGZK01001688">
    <property type="protein sequence ID" value="GBP84577.1"/>
    <property type="molecule type" value="Genomic_DNA"/>
</dbReference>
<evidence type="ECO:0000313" key="1">
    <source>
        <dbReference type="EMBL" id="GBP84577.1"/>
    </source>
</evidence>
<organism evidence="1 2">
    <name type="scientific">Eumeta variegata</name>
    <name type="common">Bagworm moth</name>
    <name type="synonym">Eumeta japonica</name>
    <dbReference type="NCBI Taxonomy" id="151549"/>
    <lineage>
        <taxon>Eukaryota</taxon>
        <taxon>Metazoa</taxon>
        <taxon>Ecdysozoa</taxon>
        <taxon>Arthropoda</taxon>
        <taxon>Hexapoda</taxon>
        <taxon>Insecta</taxon>
        <taxon>Pterygota</taxon>
        <taxon>Neoptera</taxon>
        <taxon>Endopterygota</taxon>
        <taxon>Lepidoptera</taxon>
        <taxon>Glossata</taxon>
        <taxon>Ditrysia</taxon>
        <taxon>Tineoidea</taxon>
        <taxon>Psychidae</taxon>
        <taxon>Oiketicinae</taxon>
        <taxon>Eumeta</taxon>
    </lineage>
</organism>
<sequence>MSPVIVPAGGAGAARPVVGCPMAEPISKFERPNLTRRYLNIERHSCANTLIDPLICHLEPSLNSREGKLGNKFSVLYLNYLHLLAVNGCCLAWQAVNGQ</sequence>
<name>A0A4C1ZD75_EUMVA</name>
<evidence type="ECO:0000313" key="2">
    <source>
        <dbReference type="Proteomes" id="UP000299102"/>
    </source>
</evidence>
<keyword evidence="2" id="KW-1185">Reference proteome</keyword>
<comment type="caution">
    <text evidence="1">The sequence shown here is derived from an EMBL/GenBank/DDBJ whole genome shotgun (WGS) entry which is preliminary data.</text>
</comment>
<dbReference type="AlphaFoldDB" id="A0A4C1ZD75"/>
<reference evidence="1 2" key="1">
    <citation type="journal article" date="2019" name="Commun. Biol.">
        <title>The bagworm genome reveals a unique fibroin gene that provides high tensile strength.</title>
        <authorList>
            <person name="Kono N."/>
            <person name="Nakamura H."/>
            <person name="Ohtoshi R."/>
            <person name="Tomita M."/>
            <person name="Numata K."/>
            <person name="Arakawa K."/>
        </authorList>
    </citation>
    <scope>NUCLEOTIDE SEQUENCE [LARGE SCALE GENOMIC DNA]</scope>
</reference>